<dbReference type="InParanoid" id="A0A7N2LE69"/>
<dbReference type="Proteomes" id="UP000594261">
    <property type="component" value="Chromosome 4"/>
</dbReference>
<proteinExistence type="predicted"/>
<name>A0A7N2LE69_QUELO</name>
<dbReference type="EnsemblPlants" id="QL04p021675:mrna">
    <property type="protein sequence ID" value="QL04p021675:mrna:CDS:1"/>
    <property type="gene ID" value="QL04p021675"/>
</dbReference>
<organism evidence="1 2">
    <name type="scientific">Quercus lobata</name>
    <name type="common">Valley oak</name>
    <dbReference type="NCBI Taxonomy" id="97700"/>
    <lineage>
        <taxon>Eukaryota</taxon>
        <taxon>Viridiplantae</taxon>
        <taxon>Streptophyta</taxon>
        <taxon>Embryophyta</taxon>
        <taxon>Tracheophyta</taxon>
        <taxon>Spermatophyta</taxon>
        <taxon>Magnoliopsida</taxon>
        <taxon>eudicotyledons</taxon>
        <taxon>Gunneridae</taxon>
        <taxon>Pentapetalae</taxon>
        <taxon>rosids</taxon>
        <taxon>fabids</taxon>
        <taxon>Fagales</taxon>
        <taxon>Fagaceae</taxon>
        <taxon>Quercus</taxon>
    </lineage>
</organism>
<evidence type="ECO:0000313" key="2">
    <source>
        <dbReference type="Proteomes" id="UP000594261"/>
    </source>
</evidence>
<accession>A0A7N2LE69</accession>
<sequence length="104" mass="11838">MAPPTPNKIAKSLSFVRNFHDVYQQALISQEHTDSLFQQLSEVAEKGKKFPVLLFSNEEEGRSLNVLVSEYHFRGGVKISQGVSKKEQRRLKDLAKELGLPLRQ</sequence>
<reference evidence="1" key="2">
    <citation type="submission" date="2021-01" db="UniProtKB">
        <authorList>
            <consortium name="EnsemblPlants"/>
        </authorList>
    </citation>
    <scope>IDENTIFICATION</scope>
</reference>
<reference evidence="1 2" key="1">
    <citation type="journal article" date="2016" name="G3 (Bethesda)">
        <title>First Draft Assembly and Annotation of the Genome of a California Endemic Oak Quercus lobata Nee (Fagaceae).</title>
        <authorList>
            <person name="Sork V.L."/>
            <person name="Fitz-Gibbon S.T."/>
            <person name="Puiu D."/>
            <person name="Crepeau M."/>
            <person name="Gugger P.F."/>
            <person name="Sherman R."/>
            <person name="Stevens K."/>
            <person name="Langley C.H."/>
            <person name="Pellegrini M."/>
            <person name="Salzberg S.L."/>
        </authorList>
    </citation>
    <scope>NUCLEOTIDE SEQUENCE [LARGE SCALE GENOMIC DNA]</scope>
    <source>
        <strain evidence="1 2">cv. SW786</strain>
    </source>
</reference>
<keyword evidence="2" id="KW-1185">Reference proteome</keyword>
<evidence type="ECO:0000313" key="1">
    <source>
        <dbReference type="EnsemblPlants" id="QL04p021675:mrna:CDS:1"/>
    </source>
</evidence>
<dbReference type="EMBL" id="LRBV02000004">
    <property type="status" value="NOT_ANNOTATED_CDS"/>
    <property type="molecule type" value="Genomic_DNA"/>
</dbReference>
<dbReference type="AlphaFoldDB" id="A0A7N2LE69"/>
<dbReference type="Gramene" id="QL04p021675:mrna">
    <property type="protein sequence ID" value="QL04p021675:mrna:CDS:1"/>
    <property type="gene ID" value="QL04p021675"/>
</dbReference>
<protein>
    <submittedName>
        <fullName evidence="1">Uncharacterized protein</fullName>
    </submittedName>
</protein>